<keyword evidence="1" id="KW-0346">Stress response</keyword>
<proteinExistence type="inferred from homology"/>
<evidence type="ECO:0000313" key="5">
    <source>
        <dbReference type="EnsemblMetazoa" id="GAUT003937-PA"/>
    </source>
</evidence>
<dbReference type="PANTHER" id="PTHR45640">
    <property type="entry name" value="HEAT SHOCK PROTEIN HSP-12.2-RELATED"/>
    <property type="match status" value="1"/>
</dbReference>
<evidence type="ECO:0000259" key="4">
    <source>
        <dbReference type="PROSITE" id="PS01031"/>
    </source>
</evidence>
<dbReference type="InterPro" id="IPR001436">
    <property type="entry name" value="Alpha-crystallin/sHSP_animal"/>
</dbReference>
<accession>A0A1A9UGD3</accession>
<dbReference type="STRING" id="7395.A0A1A9UGD3"/>
<sequence>MYVVHTYPHTITNDKFVVESEETELRHRHLCCEFDRPRYYPPYDFHLYPYLWYDPRIWWSTTSFLKPMDELVIRRVRNQLIRSSLLDWAYPMCWDNYYSGERVCINENGFRVDIDVTDYSPSEIEVKTDDNYIVVEGKHTKRTAGGHYMVERHFTRKYLLPRGFNANDVISDLSTDGTLTIKASPPTSFQQITDNKPSQRTVTILETGRPRPALPWK</sequence>
<dbReference type="GO" id="GO:0042026">
    <property type="term" value="P:protein refolding"/>
    <property type="evidence" value="ECO:0007669"/>
    <property type="project" value="TreeGrafter"/>
</dbReference>
<evidence type="ECO:0000256" key="2">
    <source>
        <dbReference type="PROSITE-ProRule" id="PRU00285"/>
    </source>
</evidence>
<dbReference type="GO" id="GO:0051082">
    <property type="term" value="F:unfolded protein binding"/>
    <property type="evidence" value="ECO:0007669"/>
    <property type="project" value="TreeGrafter"/>
</dbReference>
<dbReference type="InterPro" id="IPR002068">
    <property type="entry name" value="A-crystallin/Hsp20_dom"/>
</dbReference>
<dbReference type="GO" id="GO:0005737">
    <property type="term" value="C:cytoplasm"/>
    <property type="evidence" value="ECO:0007669"/>
    <property type="project" value="TreeGrafter"/>
</dbReference>
<comment type="similarity">
    <text evidence="2 3">Belongs to the small heat shock protein (HSP20) family.</text>
</comment>
<dbReference type="Gene3D" id="2.60.40.790">
    <property type="match status" value="1"/>
</dbReference>
<dbReference type="PROSITE" id="PS01031">
    <property type="entry name" value="SHSP"/>
    <property type="match status" value="1"/>
</dbReference>
<evidence type="ECO:0000256" key="1">
    <source>
        <dbReference type="ARBA" id="ARBA00023016"/>
    </source>
</evidence>
<reference evidence="5" key="1">
    <citation type="submission" date="2020-05" db="UniProtKB">
        <authorList>
            <consortium name="EnsemblMetazoa"/>
        </authorList>
    </citation>
    <scope>IDENTIFICATION</scope>
    <source>
        <strain evidence="5">TTRI</strain>
    </source>
</reference>
<keyword evidence="6" id="KW-1185">Reference proteome</keyword>
<dbReference type="EnsemblMetazoa" id="GAUT003937-RA">
    <property type="protein sequence ID" value="GAUT003937-PA"/>
    <property type="gene ID" value="GAUT003937"/>
</dbReference>
<name>A0A1A9UGD3_GLOAU</name>
<dbReference type="Proteomes" id="UP000078200">
    <property type="component" value="Unassembled WGS sequence"/>
</dbReference>
<dbReference type="CDD" id="cd06526">
    <property type="entry name" value="metazoan_ACD"/>
    <property type="match status" value="1"/>
</dbReference>
<dbReference type="PANTHER" id="PTHR45640:SF13">
    <property type="entry name" value="HEAT SHOCK PROTEIN 22-RELATED"/>
    <property type="match status" value="1"/>
</dbReference>
<dbReference type="AlphaFoldDB" id="A0A1A9UGD3"/>
<evidence type="ECO:0000313" key="6">
    <source>
        <dbReference type="Proteomes" id="UP000078200"/>
    </source>
</evidence>
<evidence type="ECO:0000256" key="3">
    <source>
        <dbReference type="RuleBase" id="RU003616"/>
    </source>
</evidence>
<protein>
    <submittedName>
        <fullName evidence="5">SHSP domain-containing protein</fullName>
    </submittedName>
</protein>
<dbReference type="Pfam" id="PF00011">
    <property type="entry name" value="HSP20"/>
    <property type="match status" value="1"/>
</dbReference>
<dbReference type="SUPFAM" id="SSF49764">
    <property type="entry name" value="HSP20-like chaperones"/>
    <property type="match status" value="1"/>
</dbReference>
<dbReference type="GO" id="GO:0009408">
    <property type="term" value="P:response to heat"/>
    <property type="evidence" value="ECO:0007669"/>
    <property type="project" value="TreeGrafter"/>
</dbReference>
<dbReference type="InterPro" id="IPR008978">
    <property type="entry name" value="HSP20-like_chaperone"/>
</dbReference>
<dbReference type="VEuPathDB" id="VectorBase:GAUT003937"/>
<organism evidence="5 6">
    <name type="scientific">Glossina austeni</name>
    <name type="common">Savannah tsetse fly</name>
    <dbReference type="NCBI Taxonomy" id="7395"/>
    <lineage>
        <taxon>Eukaryota</taxon>
        <taxon>Metazoa</taxon>
        <taxon>Ecdysozoa</taxon>
        <taxon>Arthropoda</taxon>
        <taxon>Hexapoda</taxon>
        <taxon>Insecta</taxon>
        <taxon>Pterygota</taxon>
        <taxon>Neoptera</taxon>
        <taxon>Endopterygota</taxon>
        <taxon>Diptera</taxon>
        <taxon>Brachycera</taxon>
        <taxon>Muscomorpha</taxon>
        <taxon>Hippoboscoidea</taxon>
        <taxon>Glossinidae</taxon>
        <taxon>Glossina</taxon>
    </lineage>
</organism>
<dbReference type="GO" id="GO:0005634">
    <property type="term" value="C:nucleus"/>
    <property type="evidence" value="ECO:0007669"/>
    <property type="project" value="TreeGrafter"/>
</dbReference>
<feature type="domain" description="SHSP" evidence="4">
    <location>
        <begin position="92"/>
        <end position="203"/>
    </location>
</feature>